<dbReference type="PANTHER" id="PTHR45829">
    <property type="entry name" value="MITOCHONDRIAL CARRIER PROTEIN RIM2"/>
    <property type="match status" value="1"/>
</dbReference>
<dbReference type="Proteomes" id="UP001152795">
    <property type="component" value="Unassembled WGS sequence"/>
</dbReference>
<keyword evidence="3 10" id="KW-0813">Transport</keyword>
<dbReference type="SUPFAM" id="SSF103506">
    <property type="entry name" value="Mitochondrial carrier"/>
    <property type="match status" value="1"/>
</dbReference>
<evidence type="ECO:0000256" key="2">
    <source>
        <dbReference type="ARBA" id="ARBA00006375"/>
    </source>
</evidence>
<evidence type="ECO:0000256" key="10">
    <source>
        <dbReference type="RuleBase" id="RU000488"/>
    </source>
</evidence>
<dbReference type="Pfam" id="PF00153">
    <property type="entry name" value="Mito_carr"/>
    <property type="match status" value="3"/>
</dbReference>
<keyword evidence="9" id="KW-0472">Membrane</keyword>
<accession>A0A7D9ICB5</accession>
<evidence type="ECO:0000256" key="6">
    <source>
        <dbReference type="ARBA" id="ARBA00022792"/>
    </source>
</evidence>
<dbReference type="GO" id="GO:0005743">
    <property type="term" value="C:mitochondrial inner membrane"/>
    <property type="evidence" value="ECO:0007669"/>
    <property type="project" value="UniProtKB-SubCell"/>
</dbReference>
<name>A0A7D9ICB5_PARCT</name>
<comment type="subcellular location">
    <subcellularLocation>
        <location evidence="1">Mitochondrion inner membrane</location>
        <topology evidence="1">Multi-pass membrane protein</topology>
    </subcellularLocation>
</comment>
<proteinExistence type="inferred from homology"/>
<dbReference type="EMBL" id="CACRXK020004432">
    <property type="protein sequence ID" value="CAB4002717.1"/>
    <property type="molecule type" value="Genomic_DNA"/>
</dbReference>
<dbReference type="PRINTS" id="PR00926">
    <property type="entry name" value="MITOCARRIER"/>
</dbReference>
<keyword evidence="8" id="KW-0496">Mitochondrion</keyword>
<evidence type="ECO:0000256" key="8">
    <source>
        <dbReference type="ARBA" id="ARBA00023128"/>
    </source>
</evidence>
<dbReference type="AlphaFoldDB" id="A0A7D9ICB5"/>
<keyword evidence="12" id="KW-1185">Reference proteome</keyword>
<evidence type="ECO:0000256" key="5">
    <source>
        <dbReference type="ARBA" id="ARBA00022737"/>
    </source>
</evidence>
<evidence type="ECO:0000313" key="11">
    <source>
        <dbReference type="EMBL" id="CAB4002717.1"/>
    </source>
</evidence>
<keyword evidence="4 10" id="KW-0812">Transmembrane</keyword>
<dbReference type="PANTHER" id="PTHR45829:SF4">
    <property type="entry name" value="MITOCHONDRIAL CARRIER PROTEIN RIM2"/>
    <property type="match status" value="1"/>
</dbReference>
<keyword evidence="6" id="KW-0999">Mitochondrion inner membrane</keyword>
<dbReference type="InterPro" id="IPR018108">
    <property type="entry name" value="MCP_transmembrane"/>
</dbReference>
<organism evidence="11 12">
    <name type="scientific">Paramuricea clavata</name>
    <name type="common">Red gorgonian</name>
    <name type="synonym">Violescent sea-whip</name>
    <dbReference type="NCBI Taxonomy" id="317549"/>
    <lineage>
        <taxon>Eukaryota</taxon>
        <taxon>Metazoa</taxon>
        <taxon>Cnidaria</taxon>
        <taxon>Anthozoa</taxon>
        <taxon>Octocorallia</taxon>
        <taxon>Malacalcyonacea</taxon>
        <taxon>Plexauridae</taxon>
        <taxon>Paramuricea</taxon>
    </lineage>
</organism>
<sequence length="321" mass="35951">MALEHRTRDVSKSLDLIAGGLAGATATAVTYPLEVLKTRLQSSTFNVGRVHSRLPLFALGQNINLSIASPVTSVRHATLFSYARQMIQNEGYVLFSRGFAANVMAVSMSKAIYFPVYSCCKRFLGQNRGQSEHVIIHSSSAAIAGFVSCTVTNPIWFLKTRLQLDCEVSKHNWLKMPVAIEIYKKEGIRAFYSGLAASYLGIVETMLHFAIYEYLRGLIRQRDTSRSSSSGARLYLTDCMLAAATSKTIATVIAYPHEVFRTRTRERENIGKSFITLFKNILRNEGWKAFYRGLGTHLVRQVPNSAILFLTYETIIYFGTQ</sequence>
<dbReference type="GO" id="GO:1990519">
    <property type="term" value="P:pyrimidine nucleotide import into mitochondrion"/>
    <property type="evidence" value="ECO:0007669"/>
    <property type="project" value="TreeGrafter"/>
</dbReference>
<dbReference type="InterPro" id="IPR049562">
    <property type="entry name" value="SLC25A33/36-like"/>
</dbReference>
<reference evidence="11" key="1">
    <citation type="submission" date="2020-04" db="EMBL/GenBank/DDBJ databases">
        <authorList>
            <person name="Alioto T."/>
            <person name="Alioto T."/>
            <person name="Gomez Garrido J."/>
        </authorList>
    </citation>
    <scope>NUCLEOTIDE SEQUENCE</scope>
    <source>
        <strain evidence="11">A484AB</strain>
    </source>
</reference>
<comment type="caution">
    <text evidence="11">The sequence shown here is derived from an EMBL/GenBank/DDBJ whole genome shotgun (WGS) entry which is preliminary data.</text>
</comment>
<evidence type="ECO:0000256" key="4">
    <source>
        <dbReference type="ARBA" id="ARBA00022692"/>
    </source>
</evidence>
<dbReference type="InterPro" id="IPR002067">
    <property type="entry name" value="MCP"/>
</dbReference>
<evidence type="ECO:0000256" key="9">
    <source>
        <dbReference type="ARBA" id="ARBA00023136"/>
    </source>
</evidence>
<evidence type="ECO:0000313" key="12">
    <source>
        <dbReference type="Proteomes" id="UP001152795"/>
    </source>
</evidence>
<dbReference type="OrthoDB" id="269120at2759"/>
<evidence type="ECO:0000256" key="3">
    <source>
        <dbReference type="ARBA" id="ARBA00022448"/>
    </source>
</evidence>
<protein>
    <submittedName>
        <fullName evidence="11">Solute carrier family 25 member 36-like</fullName>
    </submittedName>
</protein>
<dbReference type="PROSITE" id="PS50920">
    <property type="entry name" value="SOLCAR"/>
    <property type="match status" value="3"/>
</dbReference>
<evidence type="ECO:0000256" key="1">
    <source>
        <dbReference type="ARBA" id="ARBA00004448"/>
    </source>
</evidence>
<dbReference type="InterPro" id="IPR023395">
    <property type="entry name" value="MCP_dom_sf"/>
</dbReference>
<comment type="similarity">
    <text evidence="2 10">Belongs to the mitochondrial carrier (TC 2.A.29) family.</text>
</comment>
<gene>
    <name evidence="11" type="ORF">PACLA_8A080780</name>
</gene>
<dbReference type="GO" id="GO:0015218">
    <property type="term" value="F:pyrimidine nucleotide transmembrane transporter activity"/>
    <property type="evidence" value="ECO:0007669"/>
    <property type="project" value="InterPro"/>
</dbReference>
<dbReference type="Gene3D" id="1.50.40.10">
    <property type="entry name" value="Mitochondrial carrier domain"/>
    <property type="match status" value="1"/>
</dbReference>
<keyword evidence="7" id="KW-1133">Transmembrane helix</keyword>
<evidence type="ECO:0000256" key="7">
    <source>
        <dbReference type="ARBA" id="ARBA00022989"/>
    </source>
</evidence>
<keyword evidence="5" id="KW-0677">Repeat</keyword>